<dbReference type="InterPro" id="IPR011006">
    <property type="entry name" value="CheY-like_superfamily"/>
</dbReference>
<dbReference type="SMART" id="SM00091">
    <property type="entry name" value="PAS"/>
    <property type="match status" value="2"/>
</dbReference>
<reference evidence="8 9" key="1">
    <citation type="submission" date="2016-10" db="EMBL/GenBank/DDBJ databases">
        <title>Draft genome sequence of Methylobacterium extorquens CP3, a seed endophyte of Crotalaria pumila with plant growth-promoting and metal tolerance properties.</title>
        <authorList>
            <person name="Sanchez-Lopez A.S."/>
            <person name="Van Hamme J.D."/>
            <person name="Thijs S."/>
            <person name="Mcammond B.M."/>
            <person name="Stevens V."/>
            <person name="Gonzalez-Chavez M.D.C."/>
            <person name="Vangronsveld J."/>
        </authorList>
    </citation>
    <scope>NUCLEOTIDE SEQUENCE [LARGE SCALE GENOMIC DNA]</scope>
    <source>
        <strain evidence="8 9">CP3</strain>
    </source>
</reference>
<comment type="caution">
    <text evidence="8">The sequence shown here is derived from an EMBL/GenBank/DDBJ whole genome shotgun (WGS) entry which is preliminary data.</text>
</comment>
<dbReference type="InterPro" id="IPR001789">
    <property type="entry name" value="Sig_transdc_resp-reg_receiver"/>
</dbReference>
<evidence type="ECO:0000259" key="5">
    <source>
        <dbReference type="PROSITE" id="PS50109"/>
    </source>
</evidence>
<evidence type="ECO:0000259" key="7">
    <source>
        <dbReference type="PROSITE" id="PS50113"/>
    </source>
</evidence>
<dbReference type="InterPro" id="IPR013655">
    <property type="entry name" value="PAS_fold_3"/>
</dbReference>
<dbReference type="CDD" id="cd00156">
    <property type="entry name" value="REC"/>
    <property type="match status" value="1"/>
</dbReference>
<dbReference type="GO" id="GO:0000155">
    <property type="term" value="F:phosphorelay sensor kinase activity"/>
    <property type="evidence" value="ECO:0007669"/>
    <property type="project" value="InterPro"/>
</dbReference>
<dbReference type="PANTHER" id="PTHR43065:SF49">
    <property type="entry name" value="HISTIDINE KINASE"/>
    <property type="match status" value="1"/>
</dbReference>
<dbReference type="InterPro" id="IPR000700">
    <property type="entry name" value="PAS-assoc_C"/>
</dbReference>
<gene>
    <name evidence="8" type="ORF">BK022_17020</name>
</gene>
<keyword evidence="3 4" id="KW-0597">Phosphoprotein</keyword>
<dbReference type="CDD" id="cd00082">
    <property type="entry name" value="HisKA"/>
    <property type="match status" value="1"/>
</dbReference>
<dbReference type="InterPro" id="IPR036890">
    <property type="entry name" value="HATPase_C_sf"/>
</dbReference>
<dbReference type="AlphaFoldDB" id="A0A1S1P3U7"/>
<dbReference type="SMART" id="SM00388">
    <property type="entry name" value="HisKA"/>
    <property type="match status" value="1"/>
</dbReference>
<dbReference type="Proteomes" id="UP000180215">
    <property type="component" value="Unassembled WGS sequence"/>
</dbReference>
<name>A0A1S1P3U7_METEX</name>
<feature type="modified residue" description="4-aspartylphosphate" evidence="4">
    <location>
        <position position="697"/>
    </location>
</feature>
<dbReference type="PROSITE" id="PS50109">
    <property type="entry name" value="HIS_KIN"/>
    <property type="match status" value="1"/>
</dbReference>
<dbReference type="CDD" id="cd00130">
    <property type="entry name" value="PAS"/>
    <property type="match status" value="1"/>
</dbReference>
<sequence>MTVLRGPNHVFEFVNNAYERLFGDRGYVGKTVREAFPELEGQGFYEWLDEVYASGKRFVAERISAELRHPGAATGLRFLDFIYEPIMDEAGRVSGIFCEGFDVTSVHLGAQALRESEERLRVAQEAGGIGTFELLPETSEIVVSDEFCRLWGVPSVEKKPVNFFLDLIHPEDREQVSTSRVELPQQALDYIEYRIRRPDTGETRWMARRGQAATDTATGRTRYFGVSYDITARREAEEELRRLNETLEARVAEALAERKLFVDIVEGTDAFVQVADAEFRWLAINRAAADEFERIFGVRPAVGQSMLDLLAHLPEQRDAVRDVWSRALAGEEFTAVAKLGEPSRDARFYEMNYRILRAPDRTMLCAYQFAYDVTERMQEQGRLAETEEALRQAQKMEAVGQLTGGVAHDFNNLLTVIKSSTDLLKRPNLPEERRQRYIGAISDTVGRAAKLTGQLLAFARRQALRPEVFDVGQGVSALSDMVGTLTGSRIRIDTDIPDEPCFINADPSQFHTAIVNMAANARDAMNGEGRLSITVHPMSAIPAIRRHPPREGDFVAVCIEDTGTGIAPENIDRIFEPFFTTKEVGQGTGLGLSQVFGFAKQSGGEVRVQSEVGKGTMFVLYLPRVAAEAAAPTIESEPLVDGHGTRVLVVEDNIEVGTFATQTLAELGYVTTWATNAAEALAELAKDAASFDVVFSDVVMPGMSGIDLGHEIRRLYHDLPVVLVSGYSHVLAQNGTDGFELLHKPYSVEQLSRFLRKAVTWKRRRGIVAASVR</sequence>
<evidence type="ECO:0000256" key="1">
    <source>
        <dbReference type="ARBA" id="ARBA00000085"/>
    </source>
</evidence>
<dbReference type="SMART" id="SM00086">
    <property type="entry name" value="PAC"/>
    <property type="match status" value="2"/>
</dbReference>
<dbReference type="InterPro" id="IPR003661">
    <property type="entry name" value="HisK_dim/P_dom"/>
</dbReference>
<dbReference type="Pfam" id="PF00072">
    <property type="entry name" value="Response_reg"/>
    <property type="match status" value="1"/>
</dbReference>
<evidence type="ECO:0000313" key="8">
    <source>
        <dbReference type="EMBL" id="OHV15715.1"/>
    </source>
</evidence>
<dbReference type="Gene3D" id="3.40.50.2300">
    <property type="match status" value="1"/>
</dbReference>
<dbReference type="SMART" id="SM00448">
    <property type="entry name" value="REC"/>
    <property type="match status" value="1"/>
</dbReference>
<evidence type="ECO:0000256" key="4">
    <source>
        <dbReference type="PROSITE-ProRule" id="PRU00169"/>
    </source>
</evidence>
<evidence type="ECO:0000256" key="3">
    <source>
        <dbReference type="ARBA" id="ARBA00022553"/>
    </source>
</evidence>
<comment type="catalytic activity">
    <reaction evidence="1">
        <text>ATP + protein L-histidine = ADP + protein N-phospho-L-histidine.</text>
        <dbReference type="EC" id="2.7.13.3"/>
    </reaction>
</comment>
<dbReference type="NCBIfam" id="TIGR00229">
    <property type="entry name" value="sensory_box"/>
    <property type="match status" value="2"/>
</dbReference>
<dbReference type="EC" id="2.7.13.3" evidence="2"/>
<dbReference type="InterPro" id="IPR000014">
    <property type="entry name" value="PAS"/>
</dbReference>
<dbReference type="InterPro" id="IPR036097">
    <property type="entry name" value="HisK_dim/P_sf"/>
</dbReference>
<dbReference type="Gene3D" id="3.30.565.10">
    <property type="entry name" value="Histidine kinase-like ATPase, C-terminal domain"/>
    <property type="match status" value="1"/>
</dbReference>
<dbReference type="PRINTS" id="PR00344">
    <property type="entry name" value="BCTRLSENSOR"/>
</dbReference>
<dbReference type="InterPro" id="IPR013656">
    <property type="entry name" value="PAS_4"/>
</dbReference>
<dbReference type="Gene3D" id="1.10.287.130">
    <property type="match status" value="1"/>
</dbReference>
<dbReference type="SUPFAM" id="SSF52172">
    <property type="entry name" value="CheY-like"/>
    <property type="match status" value="1"/>
</dbReference>
<dbReference type="SMART" id="SM00387">
    <property type="entry name" value="HATPase_c"/>
    <property type="match status" value="1"/>
</dbReference>
<dbReference type="Pfam" id="PF08447">
    <property type="entry name" value="PAS_3"/>
    <property type="match status" value="1"/>
</dbReference>
<dbReference type="Pfam" id="PF00512">
    <property type="entry name" value="HisKA"/>
    <property type="match status" value="1"/>
</dbReference>
<feature type="domain" description="Response regulatory" evidence="6">
    <location>
        <begin position="646"/>
        <end position="759"/>
    </location>
</feature>
<protein>
    <recommendedName>
        <fullName evidence="2">histidine kinase</fullName>
        <ecNumber evidence="2">2.7.13.3</ecNumber>
    </recommendedName>
</protein>
<evidence type="ECO:0000256" key="2">
    <source>
        <dbReference type="ARBA" id="ARBA00012438"/>
    </source>
</evidence>
<proteinExistence type="predicted"/>
<feature type="domain" description="Histidine kinase" evidence="5">
    <location>
        <begin position="405"/>
        <end position="626"/>
    </location>
</feature>
<dbReference type="InterPro" id="IPR035965">
    <property type="entry name" value="PAS-like_dom_sf"/>
</dbReference>
<dbReference type="EMBL" id="MNAO01000223">
    <property type="protein sequence ID" value="OHV15715.1"/>
    <property type="molecule type" value="Genomic_DNA"/>
</dbReference>
<dbReference type="SUPFAM" id="SSF55874">
    <property type="entry name" value="ATPase domain of HSP90 chaperone/DNA topoisomerase II/histidine kinase"/>
    <property type="match status" value="1"/>
</dbReference>
<dbReference type="PANTHER" id="PTHR43065">
    <property type="entry name" value="SENSOR HISTIDINE KINASE"/>
    <property type="match status" value="1"/>
</dbReference>
<dbReference type="InterPro" id="IPR003594">
    <property type="entry name" value="HATPase_dom"/>
</dbReference>
<dbReference type="SUPFAM" id="SSF55785">
    <property type="entry name" value="PYP-like sensor domain (PAS domain)"/>
    <property type="match status" value="3"/>
</dbReference>
<evidence type="ECO:0000259" key="6">
    <source>
        <dbReference type="PROSITE" id="PS50110"/>
    </source>
</evidence>
<dbReference type="Gene3D" id="2.10.70.100">
    <property type="match status" value="1"/>
</dbReference>
<evidence type="ECO:0000313" key="9">
    <source>
        <dbReference type="Proteomes" id="UP000180215"/>
    </source>
</evidence>
<dbReference type="Gene3D" id="3.30.450.20">
    <property type="entry name" value="PAS domain"/>
    <property type="match status" value="3"/>
</dbReference>
<dbReference type="PROSITE" id="PS50110">
    <property type="entry name" value="RESPONSE_REGULATORY"/>
    <property type="match status" value="1"/>
</dbReference>
<accession>A0A1S1P3U7</accession>
<dbReference type="Pfam" id="PF08448">
    <property type="entry name" value="PAS_4"/>
    <property type="match status" value="2"/>
</dbReference>
<dbReference type="PROSITE" id="PS50113">
    <property type="entry name" value="PAC"/>
    <property type="match status" value="1"/>
</dbReference>
<dbReference type="InterPro" id="IPR005467">
    <property type="entry name" value="His_kinase_dom"/>
</dbReference>
<organism evidence="8 9">
    <name type="scientific">Methylorubrum extorquens</name>
    <name type="common">Methylobacterium dichloromethanicum</name>
    <name type="synonym">Methylobacterium extorquens</name>
    <dbReference type="NCBI Taxonomy" id="408"/>
    <lineage>
        <taxon>Bacteria</taxon>
        <taxon>Pseudomonadati</taxon>
        <taxon>Pseudomonadota</taxon>
        <taxon>Alphaproteobacteria</taxon>
        <taxon>Hyphomicrobiales</taxon>
        <taxon>Methylobacteriaceae</taxon>
        <taxon>Methylorubrum</taxon>
    </lineage>
</organism>
<dbReference type="InterPro" id="IPR001610">
    <property type="entry name" value="PAC"/>
</dbReference>
<dbReference type="Pfam" id="PF02518">
    <property type="entry name" value="HATPase_c"/>
    <property type="match status" value="1"/>
</dbReference>
<dbReference type="InterPro" id="IPR004358">
    <property type="entry name" value="Sig_transdc_His_kin-like_C"/>
</dbReference>
<feature type="domain" description="PAC" evidence="7">
    <location>
        <begin position="189"/>
        <end position="242"/>
    </location>
</feature>
<dbReference type="SUPFAM" id="SSF47384">
    <property type="entry name" value="Homodimeric domain of signal transducing histidine kinase"/>
    <property type="match status" value="1"/>
</dbReference>